<keyword evidence="8" id="KW-0378">Hydrolase</keyword>
<keyword evidence="6" id="KW-0680">Restriction system</keyword>
<evidence type="ECO:0000256" key="1">
    <source>
        <dbReference type="ARBA" id="ARBA00000851"/>
    </source>
</evidence>
<evidence type="ECO:0000256" key="8">
    <source>
        <dbReference type="ARBA" id="ARBA00022801"/>
    </source>
</evidence>
<dbReference type="EC" id="3.1.21.3" evidence="3"/>
<reference evidence="12 13" key="1">
    <citation type="submission" date="2017-11" db="EMBL/GenBank/DDBJ databases">
        <authorList>
            <person name="Duchaud E."/>
        </authorList>
    </citation>
    <scope>NUCLEOTIDE SEQUENCE [LARGE SCALE GENOMIC DNA]</scope>
    <source>
        <strain evidence="12 13">TNO010</strain>
    </source>
</reference>
<dbReference type="Pfam" id="PF18766">
    <property type="entry name" value="SWI2_SNF2"/>
    <property type="match status" value="1"/>
</dbReference>
<dbReference type="Pfam" id="PF22679">
    <property type="entry name" value="T1R_D3-like"/>
    <property type="match status" value="1"/>
</dbReference>
<evidence type="ECO:0000256" key="4">
    <source>
        <dbReference type="ARBA" id="ARBA00022722"/>
    </source>
</evidence>
<evidence type="ECO:0000256" key="3">
    <source>
        <dbReference type="ARBA" id="ARBA00012654"/>
    </source>
</evidence>
<keyword evidence="10" id="KW-0238">DNA-binding</keyword>
<evidence type="ECO:0000256" key="6">
    <source>
        <dbReference type="ARBA" id="ARBA00022747"/>
    </source>
</evidence>
<protein>
    <recommendedName>
        <fullName evidence="3">type I site-specific deoxyribonuclease</fullName>
        <ecNumber evidence="3">3.1.21.3</ecNumber>
    </recommendedName>
</protein>
<evidence type="ECO:0000259" key="11">
    <source>
        <dbReference type="PROSITE" id="PS51192"/>
    </source>
</evidence>
<dbReference type="Gene3D" id="3.90.1570.50">
    <property type="match status" value="1"/>
</dbReference>
<evidence type="ECO:0000256" key="5">
    <source>
        <dbReference type="ARBA" id="ARBA00022741"/>
    </source>
</evidence>
<evidence type="ECO:0000256" key="2">
    <source>
        <dbReference type="ARBA" id="ARBA00008598"/>
    </source>
</evidence>
<dbReference type="AlphaFoldDB" id="A0A2I2M8B1"/>
<evidence type="ECO:0000313" key="12">
    <source>
        <dbReference type="EMBL" id="SOU88752.1"/>
    </source>
</evidence>
<organism evidence="12 13">
    <name type="scientific">Tenacibaculum finnmarkense genomovar ulcerans</name>
    <dbReference type="NCBI Taxonomy" id="2781388"/>
    <lineage>
        <taxon>Bacteria</taxon>
        <taxon>Pseudomonadati</taxon>
        <taxon>Bacteroidota</taxon>
        <taxon>Flavobacteriia</taxon>
        <taxon>Flavobacteriales</taxon>
        <taxon>Flavobacteriaceae</taxon>
        <taxon>Tenacibaculum</taxon>
        <taxon>Tenacibaculum finnmarkense</taxon>
    </lineage>
</organism>
<dbReference type="InterPro" id="IPR051268">
    <property type="entry name" value="Type-I_R_enzyme_R_subunit"/>
</dbReference>
<evidence type="ECO:0000256" key="9">
    <source>
        <dbReference type="ARBA" id="ARBA00022840"/>
    </source>
</evidence>
<dbReference type="GO" id="GO:0003677">
    <property type="term" value="F:DNA binding"/>
    <property type="evidence" value="ECO:0007669"/>
    <property type="project" value="UniProtKB-KW"/>
</dbReference>
<evidence type="ECO:0000313" key="13">
    <source>
        <dbReference type="Proteomes" id="UP000490060"/>
    </source>
</evidence>
<feature type="domain" description="Helicase ATP-binding" evidence="11">
    <location>
        <begin position="275"/>
        <end position="487"/>
    </location>
</feature>
<keyword evidence="5" id="KW-0547">Nucleotide-binding</keyword>
<keyword evidence="4" id="KW-0540">Nuclease</keyword>
<dbReference type="InterPro" id="IPR007409">
    <property type="entry name" value="Restrct_endonuc_type1_HsdR_N"/>
</dbReference>
<name>A0A2I2M8B1_9FLAO</name>
<dbReference type="PANTHER" id="PTHR30195">
    <property type="entry name" value="TYPE I SITE-SPECIFIC DEOXYRIBONUCLEASE PROTEIN SUBUNIT M AND R"/>
    <property type="match status" value="1"/>
</dbReference>
<dbReference type="SMART" id="SM00487">
    <property type="entry name" value="DEXDc"/>
    <property type="match status" value="1"/>
</dbReference>
<proteinExistence type="inferred from homology"/>
<dbReference type="PANTHER" id="PTHR30195:SF15">
    <property type="entry name" value="TYPE I RESTRICTION ENZYME HINDI ENDONUCLEASE SUBUNIT"/>
    <property type="match status" value="1"/>
</dbReference>
<dbReference type="GO" id="GO:0009307">
    <property type="term" value="P:DNA restriction-modification system"/>
    <property type="evidence" value="ECO:0007669"/>
    <property type="project" value="UniProtKB-KW"/>
</dbReference>
<gene>
    <name evidence="12" type="ORF">TNO010_220192</name>
</gene>
<dbReference type="CDD" id="cd18800">
    <property type="entry name" value="SF2_C_EcoR124I-like"/>
    <property type="match status" value="1"/>
</dbReference>
<dbReference type="SUPFAM" id="SSF52540">
    <property type="entry name" value="P-loop containing nucleoside triphosphate hydrolases"/>
    <property type="match status" value="2"/>
</dbReference>
<comment type="catalytic activity">
    <reaction evidence="1">
        <text>Endonucleolytic cleavage of DNA to give random double-stranded fragments with terminal 5'-phosphates, ATP is simultaneously hydrolyzed.</text>
        <dbReference type="EC" id="3.1.21.3"/>
    </reaction>
</comment>
<sequence length="1058" mass="121622">MKKSPEYIDSELPAIELFKKLGYQYYNASEKKERENISEVLLKTRLESAIKRINPWINEVNCAKAITALTAVNGASLMENNEQIWELLRGGNFTVKQVINSVEVFKPVYFVDYNTPENNDFLVVNQMRFKNRLDTISIPDLVVFLNGLPISVIECKSASSRNAWDSAFSDLKEYENLNEKLFYYNQINVGIWGVGAKYGGVNAPQQFYSVFKTSKEDTEIIEKSNCEQDKLIRALFKKERLLDIIRHFVIFETSQGITVKKLPRYQQIRATNKAISRLQSGEGGVVWHTQGSGKSLTMVYIARKLQAPEFGFKNPTVLILTDRKDLDRQINTTFRNVGFKNVNQASSVVHLDGLLRNDYGGIITSTIQKFQEKDPKQTISIDQTELEESGNLKYEKHIKDRFLIKITKELKADKWVEIEREEIPLEELSNKENLYVLVDEAHRSHYGFLASFMRTVLPQAKFVAFTGTPISKQDKSTLNEFYGGDYIDVYTLTQAVADKATLPLLYDEGIAKLSVKKEALDKEFEEEFGHLSEAKKDKLKNEALQKHLISEKRINDISKHLITHYRTKIYKNGHKAMLVCSGRKHAIRYQEALDKLKKEGFHNFETKVIISLGSVKKDAIAKEYYETLKWNEENPKDKKPIFVVPTNQIKEVTDNFKLPFGEISATEKSGKKKHDNTAIIIVSDMLLTGWDAPIASCLYLDKSLKEHNLLQAIARVNRTRKGKEVGLIMDYNGITSNLIEALEIFSGDIKPEDILRNINEELPKLAMNHHKLVDFFKPIKIDSLKNRKAYIDKALLFIEPLDKRDTFKVLLKAFKKSMSIVLPNKKALKYQYDFKLFNDIKLTAKNFFPDDDELKTTKEESEILQAMVNEHLTATGVENLLDEPISITDKDKFKAEIMNASPATKELKMRTHLKHTIKVGIDKNPDFYKPLAQRLEELFKLKAAERIGQLELFKAYSEIQDEIINQQKEGEEKGFKTTGERAIYDSMKVLFAEDAQNMTKTMFDMISKELEIIDWQEKGRVRNDIEKKVKNHLKTAKIADNQAKIKAKEMIAVLIKNL</sequence>
<keyword evidence="9" id="KW-0067">ATP-binding</keyword>
<dbReference type="Proteomes" id="UP000490060">
    <property type="component" value="Unassembled WGS sequence"/>
</dbReference>
<comment type="similarity">
    <text evidence="2">Belongs to the HsdR family.</text>
</comment>
<accession>A0A2I2M8B1</accession>
<dbReference type="EMBL" id="OENE01000015">
    <property type="protein sequence ID" value="SOU88752.1"/>
    <property type="molecule type" value="Genomic_DNA"/>
</dbReference>
<evidence type="ECO:0000256" key="7">
    <source>
        <dbReference type="ARBA" id="ARBA00022759"/>
    </source>
</evidence>
<dbReference type="Gene3D" id="3.40.50.300">
    <property type="entry name" value="P-loop containing nucleotide triphosphate hydrolases"/>
    <property type="match status" value="2"/>
</dbReference>
<evidence type="ECO:0000256" key="10">
    <source>
        <dbReference type="ARBA" id="ARBA00023125"/>
    </source>
</evidence>
<dbReference type="RefSeq" id="WP_172505314.1">
    <property type="nucleotide sequence ID" value="NZ_OENE01000015.1"/>
</dbReference>
<dbReference type="InterPro" id="IPR027417">
    <property type="entry name" value="P-loop_NTPase"/>
</dbReference>
<dbReference type="Pfam" id="PF04313">
    <property type="entry name" value="HSDR_N"/>
    <property type="match status" value="1"/>
</dbReference>
<dbReference type="InterPro" id="IPR040980">
    <property type="entry name" value="SWI2_SNF2"/>
</dbReference>
<dbReference type="InterPro" id="IPR055180">
    <property type="entry name" value="HsdR_RecA-like_helicase_dom_2"/>
</dbReference>
<dbReference type="InterPro" id="IPR014001">
    <property type="entry name" value="Helicase_ATP-bd"/>
</dbReference>
<keyword evidence="7" id="KW-0255">Endonuclease</keyword>
<dbReference type="GO" id="GO:0005524">
    <property type="term" value="F:ATP binding"/>
    <property type="evidence" value="ECO:0007669"/>
    <property type="project" value="UniProtKB-KW"/>
</dbReference>
<dbReference type="CDD" id="cd22332">
    <property type="entry name" value="HsdR_N"/>
    <property type="match status" value="1"/>
</dbReference>
<dbReference type="GO" id="GO:0009035">
    <property type="term" value="F:type I site-specific deoxyribonuclease activity"/>
    <property type="evidence" value="ECO:0007669"/>
    <property type="project" value="UniProtKB-EC"/>
</dbReference>
<dbReference type="PROSITE" id="PS51192">
    <property type="entry name" value="HELICASE_ATP_BIND_1"/>
    <property type="match status" value="1"/>
</dbReference>